<evidence type="ECO:0000256" key="1">
    <source>
        <dbReference type="SAM" id="MobiDB-lite"/>
    </source>
</evidence>
<name>A0A090EYS7_MESPL</name>
<evidence type="ECO:0000313" key="4">
    <source>
        <dbReference type="Proteomes" id="UP000046122"/>
    </source>
</evidence>
<reference evidence="4 5" key="1">
    <citation type="submission" date="2014-08" db="EMBL/GenBank/DDBJ databases">
        <authorList>
            <person name="Moulin Lionel"/>
        </authorList>
    </citation>
    <scope>NUCLEOTIDE SEQUENCE [LARGE SCALE GENOMIC DNA]</scope>
</reference>
<gene>
    <name evidence="3" type="ORF">MPL3365_130170</name>
    <name evidence="2" type="ORF">MPLDJ20_20644</name>
</gene>
<dbReference type="EMBL" id="CCNB01000012">
    <property type="protein sequence ID" value="CDX36660.1"/>
    <property type="molecule type" value="Genomic_DNA"/>
</dbReference>
<feature type="region of interest" description="Disordered" evidence="1">
    <location>
        <begin position="93"/>
        <end position="114"/>
    </location>
</feature>
<proteinExistence type="predicted"/>
<protein>
    <submittedName>
        <fullName evidence="2">Uncharacterized protein</fullName>
    </submittedName>
</protein>
<sequence length="114" mass="13208">MLVSCTCEAIPMPVMFCRHIQRRLYLRAFAAAAAQIPLSENPLCFQRLTSGHPQLVQRTVEQQGRSSCQENYFRIFRFRRPFSYSPEKGLNHNGFVKTGRPDSRFQAPFGNQIR</sequence>
<dbReference type="EMBL" id="CCNE01000005">
    <property type="protein sequence ID" value="CDX50841.1"/>
    <property type="molecule type" value="Genomic_DNA"/>
</dbReference>
<organism evidence="2 5">
    <name type="scientific">Mesorhizobium plurifarium</name>
    <dbReference type="NCBI Taxonomy" id="69974"/>
    <lineage>
        <taxon>Bacteria</taxon>
        <taxon>Pseudomonadati</taxon>
        <taxon>Pseudomonadota</taxon>
        <taxon>Alphaproteobacteria</taxon>
        <taxon>Hyphomicrobiales</taxon>
        <taxon>Phyllobacteriaceae</taxon>
        <taxon>Mesorhizobium</taxon>
    </lineage>
</organism>
<evidence type="ECO:0000313" key="5">
    <source>
        <dbReference type="Proteomes" id="UP000046373"/>
    </source>
</evidence>
<evidence type="ECO:0000313" key="3">
    <source>
        <dbReference type="EMBL" id="CDX50841.1"/>
    </source>
</evidence>
<dbReference type="AlphaFoldDB" id="A0A090EYS7"/>
<dbReference type="Proteomes" id="UP000046373">
    <property type="component" value="Unassembled WGS sequence"/>
</dbReference>
<evidence type="ECO:0000313" key="2">
    <source>
        <dbReference type="EMBL" id="CDX36660.1"/>
    </source>
</evidence>
<accession>A0A090EYS7</accession>
<dbReference type="Proteomes" id="UP000046122">
    <property type="component" value="Unassembled WGS sequence"/>
</dbReference>